<name>A0A9N9NG69_FUNMO</name>
<reference evidence="1" key="1">
    <citation type="submission" date="2021-06" db="EMBL/GenBank/DDBJ databases">
        <authorList>
            <person name="Kallberg Y."/>
            <person name="Tangrot J."/>
            <person name="Rosling A."/>
        </authorList>
    </citation>
    <scope>NUCLEOTIDE SEQUENCE</scope>
    <source>
        <strain evidence="1">87-6 pot B 2015</strain>
    </source>
</reference>
<organism evidence="1 2">
    <name type="scientific">Funneliformis mosseae</name>
    <name type="common">Endomycorrhizal fungus</name>
    <name type="synonym">Glomus mosseae</name>
    <dbReference type="NCBI Taxonomy" id="27381"/>
    <lineage>
        <taxon>Eukaryota</taxon>
        <taxon>Fungi</taxon>
        <taxon>Fungi incertae sedis</taxon>
        <taxon>Mucoromycota</taxon>
        <taxon>Glomeromycotina</taxon>
        <taxon>Glomeromycetes</taxon>
        <taxon>Glomerales</taxon>
        <taxon>Glomeraceae</taxon>
        <taxon>Funneliformis</taxon>
    </lineage>
</organism>
<dbReference type="EMBL" id="CAJVPP010018168">
    <property type="protein sequence ID" value="CAG8734700.1"/>
    <property type="molecule type" value="Genomic_DNA"/>
</dbReference>
<dbReference type="Proteomes" id="UP000789375">
    <property type="component" value="Unassembled WGS sequence"/>
</dbReference>
<proteinExistence type="predicted"/>
<keyword evidence="2" id="KW-1185">Reference proteome</keyword>
<evidence type="ECO:0000313" key="1">
    <source>
        <dbReference type="EMBL" id="CAG8734700.1"/>
    </source>
</evidence>
<feature type="non-terminal residue" evidence="1">
    <location>
        <position position="1"/>
    </location>
</feature>
<evidence type="ECO:0000313" key="2">
    <source>
        <dbReference type="Proteomes" id="UP000789375"/>
    </source>
</evidence>
<accession>A0A9N9NG69</accession>
<comment type="caution">
    <text evidence="1">The sequence shown here is derived from an EMBL/GenBank/DDBJ whole genome shotgun (WGS) entry which is preliminary data.</text>
</comment>
<gene>
    <name evidence="1" type="ORF">FMOSSE_LOCUS15827</name>
</gene>
<feature type="non-terminal residue" evidence="1">
    <location>
        <position position="72"/>
    </location>
</feature>
<dbReference type="AlphaFoldDB" id="A0A9N9NG69"/>
<sequence>KAASELRRQIFIVKPPLNSRSVICLRKSRRACLSNQSLIIHPPEMAALYIDFSTRQTFTVFPLIRNSSSSTT</sequence>
<protein>
    <submittedName>
        <fullName evidence="1">5795_t:CDS:1</fullName>
    </submittedName>
</protein>